<keyword evidence="1" id="KW-0805">Transcription regulation</keyword>
<dbReference type="Proteomes" id="UP001057753">
    <property type="component" value="Unassembled WGS sequence"/>
</dbReference>
<dbReference type="PRINTS" id="PR00032">
    <property type="entry name" value="HTHARAC"/>
</dbReference>
<dbReference type="Gene3D" id="3.40.50.2300">
    <property type="match status" value="1"/>
</dbReference>
<dbReference type="GO" id="GO:0043565">
    <property type="term" value="F:sequence-specific DNA binding"/>
    <property type="evidence" value="ECO:0007669"/>
    <property type="project" value="InterPro"/>
</dbReference>
<evidence type="ECO:0000256" key="4">
    <source>
        <dbReference type="PROSITE-ProRule" id="PRU00169"/>
    </source>
</evidence>
<evidence type="ECO:0000256" key="2">
    <source>
        <dbReference type="ARBA" id="ARBA00023125"/>
    </source>
</evidence>
<evidence type="ECO:0000256" key="3">
    <source>
        <dbReference type="ARBA" id="ARBA00023163"/>
    </source>
</evidence>
<dbReference type="GO" id="GO:0000160">
    <property type="term" value="P:phosphorelay signal transduction system"/>
    <property type="evidence" value="ECO:0007669"/>
    <property type="project" value="InterPro"/>
</dbReference>
<dbReference type="InterPro" id="IPR020449">
    <property type="entry name" value="Tscrpt_reg_AraC-type_HTH"/>
</dbReference>
<dbReference type="InterPro" id="IPR018060">
    <property type="entry name" value="HTH_AraC"/>
</dbReference>
<dbReference type="InterPro" id="IPR001789">
    <property type="entry name" value="Sig_transdc_resp-reg_receiver"/>
</dbReference>
<dbReference type="SUPFAM" id="SSF52172">
    <property type="entry name" value="CheY-like"/>
    <property type="match status" value="1"/>
</dbReference>
<keyword evidence="8" id="KW-1185">Reference proteome</keyword>
<dbReference type="InterPro" id="IPR009057">
    <property type="entry name" value="Homeodomain-like_sf"/>
</dbReference>
<accession>A0A9Q4B3Y1</accession>
<proteinExistence type="predicted"/>
<dbReference type="Gene3D" id="1.10.10.60">
    <property type="entry name" value="Homeodomain-like"/>
    <property type="match status" value="2"/>
</dbReference>
<comment type="caution">
    <text evidence="7">The sequence shown here is derived from an EMBL/GenBank/DDBJ whole genome shotgun (WGS) entry which is preliminary data.</text>
</comment>
<feature type="modified residue" description="4-aspartylphosphate" evidence="4">
    <location>
        <position position="54"/>
    </location>
</feature>
<dbReference type="RefSeq" id="WP_257821927.1">
    <property type="nucleotide sequence ID" value="NZ_JABXYM010000001.1"/>
</dbReference>
<organism evidence="7 8">
    <name type="scientific">Salipaludibacillus agaradhaerens</name>
    <name type="common">Bacillus agaradhaerens</name>
    <dbReference type="NCBI Taxonomy" id="76935"/>
    <lineage>
        <taxon>Bacteria</taxon>
        <taxon>Bacillati</taxon>
        <taxon>Bacillota</taxon>
        <taxon>Bacilli</taxon>
        <taxon>Bacillales</taxon>
        <taxon>Bacillaceae</taxon>
    </lineage>
</organism>
<keyword evidence="3" id="KW-0804">Transcription</keyword>
<dbReference type="CDD" id="cd17536">
    <property type="entry name" value="REC_YesN-like"/>
    <property type="match status" value="1"/>
</dbReference>
<dbReference type="AlphaFoldDB" id="A0A9Q4B3Y1"/>
<dbReference type="EMBL" id="JABXYM010000001">
    <property type="protein sequence ID" value="MCR6097525.1"/>
    <property type="molecule type" value="Genomic_DNA"/>
</dbReference>
<dbReference type="PROSITE" id="PS00041">
    <property type="entry name" value="HTH_ARAC_FAMILY_1"/>
    <property type="match status" value="1"/>
</dbReference>
<evidence type="ECO:0000256" key="1">
    <source>
        <dbReference type="ARBA" id="ARBA00023015"/>
    </source>
</evidence>
<dbReference type="GO" id="GO:0003700">
    <property type="term" value="F:DNA-binding transcription factor activity"/>
    <property type="evidence" value="ECO:0007669"/>
    <property type="project" value="InterPro"/>
</dbReference>
<protein>
    <submittedName>
        <fullName evidence="7">Response regulator</fullName>
    </submittedName>
</protein>
<feature type="domain" description="Response regulatory" evidence="6">
    <location>
        <begin position="2"/>
        <end position="119"/>
    </location>
</feature>
<name>A0A9Q4B3Y1_SALAG</name>
<evidence type="ECO:0000259" key="5">
    <source>
        <dbReference type="PROSITE" id="PS01124"/>
    </source>
</evidence>
<dbReference type="PROSITE" id="PS50110">
    <property type="entry name" value="RESPONSE_REGULATORY"/>
    <property type="match status" value="1"/>
</dbReference>
<gene>
    <name evidence="7" type="ORF">HXA33_13320</name>
</gene>
<evidence type="ECO:0000313" key="8">
    <source>
        <dbReference type="Proteomes" id="UP001057753"/>
    </source>
</evidence>
<evidence type="ECO:0000313" key="7">
    <source>
        <dbReference type="EMBL" id="MCR6097525.1"/>
    </source>
</evidence>
<dbReference type="PROSITE" id="PS01124">
    <property type="entry name" value="HTH_ARAC_FAMILY_2"/>
    <property type="match status" value="1"/>
</dbReference>
<keyword evidence="2" id="KW-0238">DNA-binding</keyword>
<reference evidence="7" key="1">
    <citation type="submission" date="2020-06" db="EMBL/GenBank/DDBJ databases">
        <title>Insight into the genomes of haloalkaliphilic bacilli from Kenyan soda lakes.</title>
        <authorList>
            <person name="Mwirichia R."/>
            <person name="Villamizar G.C."/>
            <person name="Poehlein A."/>
            <person name="Mugweru J."/>
            <person name="Kipnyargis A."/>
            <person name="Kiplimo D."/>
            <person name="Orwa P."/>
            <person name="Daniel R."/>
        </authorList>
    </citation>
    <scope>NUCLEOTIDE SEQUENCE</scope>
    <source>
        <strain evidence="7">B1096_S55</strain>
    </source>
</reference>
<feature type="domain" description="HTH araC/xylS-type" evidence="5">
    <location>
        <begin position="285"/>
        <end position="383"/>
    </location>
</feature>
<keyword evidence="4" id="KW-0597">Phosphoprotein</keyword>
<dbReference type="SMART" id="SM00342">
    <property type="entry name" value="HTH_ARAC"/>
    <property type="match status" value="1"/>
</dbReference>
<dbReference type="Pfam" id="PF00072">
    <property type="entry name" value="Response_reg"/>
    <property type="match status" value="1"/>
</dbReference>
<dbReference type="InterPro" id="IPR011006">
    <property type="entry name" value="CheY-like_superfamily"/>
</dbReference>
<dbReference type="Pfam" id="PF12833">
    <property type="entry name" value="HTH_18"/>
    <property type="match status" value="1"/>
</dbReference>
<dbReference type="SUPFAM" id="SSF46689">
    <property type="entry name" value="Homeodomain-like"/>
    <property type="match status" value="2"/>
</dbReference>
<evidence type="ECO:0000259" key="6">
    <source>
        <dbReference type="PROSITE" id="PS50110"/>
    </source>
</evidence>
<sequence length="392" mass="45931">MKVLLVDDEFNVREVIRSLGQWQDYGITEVLEASNGKEAKELIERESPEIIFTDVKMPEMNGMELIEWLGTLSYSGKVILITVYDDYSFMRKAIQYSSFDYLLKPIEPDLLNKALAGAVEAWKNEEEERRQKESGLYEDAKRLRVNREVTAACNGEHFDVDEIASSLPEADKYELALLSFYQMHYVEPYIQLLADKLCDQGWGNAFPLQNNYQHCLLITVHGQWLAIEEWMNQHFAVPVRFVGEVPLKLVAELPTSFQCAQKAMNDQNFRSIRRMSDLDDARRIQDIVAFVEENYMEELSLQRLSNQFFLSREHISRKFKQEMGMPLSTYVTELRIEQAKRYLSQTDDKLYTIALKLGYQDEKYFSKLFKKRTGMTPIEYRNDEKNWQSITT</sequence>
<dbReference type="SMART" id="SM00448">
    <property type="entry name" value="REC"/>
    <property type="match status" value="1"/>
</dbReference>
<dbReference type="PANTHER" id="PTHR43280">
    <property type="entry name" value="ARAC-FAMILY TRANSCRIPTIONAL REGULATOR"/>
    <property type="match status" value="1"/>
</dbReference>
<dbReference type="PANTHER" id="PTHR43280:SF28">
    <property type="entry name" value="HTH-TYPE TRANSCRIPTIONAL ACTIVATOR RHAS"/>
    <property type="match status" value="1"/>
</dbReference>
<dbReference type="InterPro" id="IPR018062">
    <property type="entry name" value="HTH_AraC-typ_CS"/>
</dbReference>